<comment type="caution">
    <text evidence="6">The sequence shown here is derived from an EMBL/GenBank/DDBJ whole genome shotgun (WGS) entry which is preliminary data.</text>
</comment>
<dbReference type="NCBIfam" id="TIGR03517">
    <property type="entry name" value="GldM_gliding"/>
    <property type="match status" value="1"/>
</dbReference>
<dbReference type="RefSeq" id="WP_109619515.1">
    <property type="nucleotide sequence ID" value="NZ_QGDO01000004.1"/>
</dbReference>
<dbReference type="Pfam" id="PF12081">
    <property type="entry name" value="GldM_1st"/>
    <property type="match status" value="1"/>
</dbReference>
<keyword evidence="1" id="KW-0812">Transmembrane</keyword>
<accession>A0A315Z8L1</accession>
<organism evidence="6 7">
    <name type="scientific">Sediminitomix flava</name>
    <dbReference type="NCBI Taxonomy" id="379075"/>
    <lineage>
        <taxon>Bacteria</taxon>
        <taxon>Pseudomonadati</taxon>
        <taxon>Bacteroidota</taxon>
        <taxon>Cytophagia</taxon>
        <taxon>Cytophagales</taxon>
        <taxon>Flammeovirgaceae</taxon>
        <taxon>Sediminitomix</taxon>
    </lineage>
</organism>
<feature type="domain" description="Gliding motility-associated protein GldM second immunoglobulin-like" evidence="5">
    <location>
        <begin position="357"/>
        <end position="434"/>
    </location>
</feature>
<evidence type="ECO:0000256" key="1">
    <source>
        <dbReference type="SAM" id="Phobius"/>
    </source>
</evidence>
<dbReference type="Pfam" id="PF21601">
    <property type="entry name" value="GldM_2nd"/>
    <property type="match status" value="1"/>
</dbReference>
<dbReference type="InterPro" id="IPR019859">
    <property type="entry name" value="Motility-assoc_prot_GldM"/>
</dbReference>
<keyword evidence="1" id="KW-0472">Membrane</keyword>
<dbReference type="InterPro" id="IPR048406">
    <property type="entry name" value="GldM_Ig-like-2"/>
</dbReference>
<reference evidence="6 7" key="1">
    <citation type="submission" date="2018-03" db="EMBL/GenBank/DDBJ databases">
        <title>Genomic Encyclopedia of Archaeal and Bacterial Type Strains, Phase II (KMG-II): from individual species to whole genera.</title>
        <authorList>
            <person name="Goeker M."/>
        </authorList>
    </citation>
    <scope>NUCLEOTIDE SEQUENCE [LARGE SCALE GENOMIC DNA]</scope>
    <source>
        <strain evidence="6 7">DSM 28229</strain>
    </source>
</reference>
<evidence type="ECO:0000313" key="6">
    <source>
        <dbReference type="EMBL" id="PWJ40779.1"/>
    </source>
</evidence>
<protein>
    <submittedName>
        <fullName evidence="6">Gliding motility-associated protein GldM</fullName>
    </submittedName>
</protein>
<evidence type="ECO:0000259" key="2">
    <source>
        <dbReference type="Pfam" id="PF12080"/>
    </source>
</evidence>
<dbReference type="OrthoDB" id="1490890at2"/>
<dbReference type="InterPro" id="IPR022719">
    <property type="entry name" value="Motility-assoc_prot_GldM_C"/>
</dbReference>
<dbReference type="Pfam" id="PF21602">
    <property type="entry name" value="GldM_3rd"/>
    <property type="match status" value="1"/>
</dbReference>
<dbReference type="EMBL" id="QGDO01000004">
    <property type="protein sequence ID" value="PWJ40779.1"/>
    <property type="molecule type" value="Genomic_DNA"/>
</dbReference>
<feature type="domain" description="Gliding motility-associated protein GldM C-terminal" evidence="2">
    <location>
        <begin position="439"/>
        <end position="561"/>
    </location>
</feature>
<keyword evidence="1" id="KW-1133">Transmembrane helix</keyword>
<proteinExistence type="predicted"/>
<feature type="domain" description="Gliding motility-associated protein GldM N-terminal" evidence="3">
    <location>
        <begin position="33"/>
        <end position="248"/>
    </location>
</feature>
<dbReference type="AlphaFoldDB" id="A0A315Z8L1"/>
<dbReference type="InterPro" id="IPR048405">
    <property type="entry name" value="GldM_Ig-like-1"/>
</dbReference>
<dbReference type="Proteomes" id="UP000245535">
    <property type="component" value="Unassembled WGS sequence"/>
</dbReference>
<feature type="domain" description="Gliding motility-associated protein GldM first immunoglobulin-like" evidence="4">
    <location>
        <begin position="252"/>
        <end position="355"/>
    </location>
</feature>
<evidence type="ECO:0000259" key="5">
    <source>
        <dbReference type="Pfam" id="PF21602"/>
    </source>
</evidence>
<evidence type="ECO:0000259" key="3">
    <source>
        <dbReference type="Pfam" id="PF12081"/>
    </source>
</evidence>
<dbReference type="InterPro" id="IPR022720">
    <property type="entry name" value="Motility-assoc_prot_GldM_N"/>
</dbReference>
<evidence type="ECO:0000313" key="7">
    <source>
        <dbReference type="Proteomes" id="UP000245535"/>
    </source>
</evidence>
<keyword evidence="7" id="KW-1185">Reference proteome</keyword>
<gene>
    <name evidence="6" type="ORF">BC781_10438</name>
</gene>
<dbReference type="Pfam" id="PF12080">
    <property type="entry name" value="GldM_4th"/>
    <property type="match status" value="1"/>
</dbReference>
<evidence type="ECO:0000259" key="4">
    <source>
        <dbReference type="Pfam" id="PF21601"/>
    </source>
</evidence>
<name>A0A315Z8L1_SEDFL</name>
<sequence>MAGGAKETPRQKMIGLMYLVLMAMLAINVSSTVLEKFMFMRDSLQASNDQAIYKNAETVSMIEAAAAKSTEKKIKEVYADAKSIQQKTDGLVQDYIDAVVVEKLKEIAGYDPVTQEITYLDKYDDQMVYTIGNEVNGKGEAYTMQTKLNEYASFVKGVIKKNLEADPEIKPEEVEAVLKQFDDKIAKDGGDIEAFNDNDHPKNIENRKKDFAHLQFDHTPNVACFALIEQLKADVYKYESQALAYLAKKADAKTDFDRVEAMVMPESRYVAAGTKYKAKMFIAASSSSKDPDMKFGKSNIKVEDGKGSVEFVARASDKDYDKNGQAKKSWSGSITYSTPFGPKTIDVNTEYYVVKPSIEIQSTTVNTLYRGCANTLNVKVPALGQAYNPTFKTTNAEAIKGQGSLVTIYPGAKAKKVDLSVYNGSDYIGKQSFTTKAVPKPTVVVKDSRGKAIDLMKGLAVNDMKMLIVEAKSDEEFKNTLPKEARYQVAEAEVIFVKGNRPIGRQKLKLNTKNGMAAASLKKWSMDAKKGNTRLVVEVKKVYRVNSKGQKLPVSVPSVYPVPIAN</sequence>
<feature type="transmembrane region" description="Helical" evidence="1">
    <location>
        <begin position="15"/>
        <end position="34"/>
    </location>
</feature>